<gene>
    <name evidence="2" type="ORF">H0S73_14285</name>
</gene>
<feature type="transmembrane region" description="Helical" evidence="1">
    <location>
        <begin position="95"/>
        <end position="113"/>
    </location>
</feature>
<dbReference type="RefSeq" id="WP_181052779.1">
    <property type="nucleotide sequence ID" value="NZ_JACDXJ010000001.1"/>
</dbReference>
<organism evidence="2 3">
    <name type="scientific">Microvirga mediterraneensis</name>
    <dbReference type="NCBI Taxonomy" id="2754695"/>
    <lineage>
        <taxon>Bacteria</taxon>
        <taxon>Pseudomonadati</taxon>
        <taxon>Pseudomonadota</taxon>
        <taxon>Alphaproteobacteria</taxon>
        <taxon>Hyphomicrobiales</taxon>
        <taxon>Methylobacteriaceae</taxon>
        <taxon>Microvirga</taxon>
    </lineage>
</organism>
<name>A0A838BPC9_9HYPH</name>
<keyword evidence="1" id="KW-1133">Transmembrane helix</keyword>
<evidence type="ECO:0000313" key="2">
    <source>
        <dbReference type="EMBL" id="MBA1157298.1"/>
    </source>
</evidence>
<keyword evidence="1" id="KW-0812">Transmembrane</keyword>
<keyword evidence="3" id="KW-1185">Reference proteome</keyword>
<feature type="transmembrane region" description="Helical" evidence="1">
    <location>
        <begin position="125"/>
        <end position="145"/>
    </location>
</feature>
<feature type="transmembrane region" description="Helical" evidence="1">
    <location>
        <begin position="48"/>
        <end position="74"/>
    </location>
</feature>
<reference evidence="2 3" key="1">
    <citation type="submission" date="2020-07" db="EMBL/GenBank/DDBJ databases">
        <title>Draft genome and description of Microvirga mediterraneensis Marseille-Q2068 sp. nov.</title>
        <authorList>
            <person name="Boxberger M."/>
        </authorList>
    </citation>
    <scope>NUCLEOTIDE SEQUENCE [LARGE SCALE GENOMIC DNA]</scope>
    <source>
        <strain evidence="2 3">Marseille-Q2068</strain>
    </source>
</reference>
<proteinExistence type="predicted"/>
<protein>
    <submittedName>
        <fullName evidence="2">Uncharacterized protein</fullName>
    </submittedName>
</protein>
<accession>A0A838BPC9</accession>
<evidence type="ECO:0000313" key="3">
    <source>
        <dbReference type="Proteomes" id="UP000572984"/>
    </source>
</evidence>
<dbReference type="Proteomes" id="UP000572984">
    <property type="component" value="Unassembled WGS sequence"/>
</dbReference>
<sequence>MASIRGSIFRKVAGLLAFLIIIWFQEFGEILWSLIIGELKSIENEFPFFAADALLFIIISFLIYVLAFGVGIWGAFGLSRPRQNMQSNSRPSFRLLMLFAASSIPNIFLLLLVAKELEFTGRKTFHLSVPIIITPIILGSIWFQLQRGDRESSDSEATGGA</sequence>
<dbReference type="AlphaFoldDB" id="A0A838BPC9"/>
<feature type="transmembrane region" description="Helical" evidence="1">
    <location>
        <begin position="12"/>
        <end position="36"/>
    </location>
</feature>
<evidence type="ECO:0000256" key="1">
    <source>
        <dbReference type="SAM" id="Phobius"/>
    </source>
</evidence>
<dbReference type="EMBL" id="JACDXJ010000001">
    <property type="protein sequence ID" value="MBA1157298.1"/>
    <property type="molecule type" value="Genomic_DNA"/>
</dbReference>
<comment type="caution">
    <text evidence="2">The sequence shown here is derived from an EMBL/GenBank/DDBJ whole genome shotgun (WGS) entry which is preliminary data.</text>
</comment>
<keyword evidence="1" id="KW-0472">Membrane</keyword>